<dbReference type="Gene3D" id="2.40.160.10">
    <property type="entry name" value="Porin"/>
    <property type="match status" value="1"/>
</dbReference>
<reference evidence="2" key="1">
    <citation type="journal article" date="2019" name="Int. J. Syst. Evol. Microbiol.">
        <title>The Global Catalogue of Microorganisms (GCM) 10K type strain sequencing project: providing services to taxonomists for standard genome sequencing and annotation.</title>
        <authorList>
            <consortium name="The Broad Institute Genomics Platform"/>
            <consortium name="The Broad Institute Genome Sequencing Center for Infectious Disease"/>
            <person name="Wu L."/>
            <person name="Ma J."/>
        </authorList>
    </citation>
    <scope>NUCLEOTIDE SEQUENCE [LARGE SCALE GENOMIC DNA]</scope>
    <source>
        <strain evidence="2">KCTC 42247</strain>
    </source>
</reference>
<accession>A0ABW5UBI6</accession>
<dbReference type="SUPFAM" id="SSF56935">
    <property type="entry name" value="Porins"/>
    <property type="match status" value="1"/>
</dbReference>
<sequence length="412" mass="47546">MWYHSNSSPKRKIRFILSFAFLFLHYFVQPASVVAQERDDRATIGNFKGIQFMSPDSLFYTNFRFRMQNRLRYTNVLDEQSNNEWEARVRRLRLRMDGYIYTPKISYSVQLAFTRGDQDFDDTGVPNIVRDAVMFYNFTDDFYVSFGQNKLPGNRQRVNSSGQLQFAERSLVNAAFNIDRDFNVTMHLNKQVNNMPIHAKFAVSTGEGRVAITTDEGLAYTGRMEFLPLGEFTNDGDYSEGDLEREPTPKLSLAAGYSYNDRTTRAGGQTGKLVSNPMTLKTAYADMIFKYTGWAYMAEYMRRDVDNPLNFLQSDPLQAVHAYKGWGVNQQLSYLLHDGYEIASRYTYVKPHHDIEAVELQTEVIELGLTKYFKAHRLKFQANASYLFRDGEFNNSNQMGTWGGTFQVELGI</sequence>
<name>A0ABW5UBI6_9SPHI</name>
<dbReference type="InterPro" id="IPR023614">
    <property type="entry name" value="Porin_dom_sf"/>
</dbReference>
<proteinExistence type="predicted"/>
<comment type="caution">
    <text evidence="1">The sequence shown here is derived from an EMBL/GenBank/DDBJ whole genome shotgun (WGS) entry which is preliminary data.</text>
</comment>
<protein>
    <submittedName>
        <fullName evidence="1">Porin</fullName>
    </submittedName>
</protein>
<dbReference type="EMBL" id="JBHUMB010000005">
    <property type="protein sequence ID" value="MFD2742062.1"/>
    <property type="molecule type" value="Genomic_DNA"/>
</dbReference>
<evidence type="ECO:0000313" key="1">
    <source>
        <dbReference type="EMBL" id="MFD2742062.1"/>
    </source>
</evidence>
<dbReference type="Pfam" id="PF07396">
    <property type="entry name" value="Porin_O_P"/>
    <property type="match status" value="1"/>
</dbReference>
<dbReference type="Proteomes" id="UP001597418">
    <property type="component" value="Unassembled WGS sequence"/>
</dbReference>
<gene>
    <name evidence="1" type="ORF">ACFSQ6_01490</name>
</gene>
<dbReference type="InterPro" id="IPR010870">
    <property type="entry name" value="Porin_O/P"/>
</dbReference>
<evidence type="ECO:0000313" key="2">
    <source>
        <dbReference type="Proteomes" id="UP001597418"/>
    </source>
</evidence>
<dbReference type="RefSeq" id="WP_082784917.1">
    <property type="nucleotide sequence ID" value="NZ_JBHUMB010000005.1"/>
</dbReference>
<keyword evidence="2" id="KW-1185">Reference proteome</keyword>
<organism evidence="1 2">
    <name type="scientific">Sphingobacterium populi</name>
    <dbReference type="NCBI Taxonomy" id="1812824"/>
    <lineage>
        <taxon>Bacteria</taxon>
        <taxon>Pseudomonadati</taxon>
        <taxon>Bacteroidota</taxon>
        <taxon>Sphingobacteriia</taxon>
        <taxon>Sphingobacteriales</taxon>
        <taxon>Sphingobacteriaceae</taxon>
        <taxon>Sphingobacterium</taxon>
    </lineage>
</organism>